<protein>
    <submittedName>
        <fullName evidence="6">MerR family transcriptional regulator</fullName>
    </submittedName>
</protein>
<organism evidence="6 7">
    <name type="scientific">Sphaerisporangium aureirubrum</name>
    <dbReference type="NCBI Taxonomy" id="1544736"/>
    <lineage>
        <taxon>Bacteria</taxon>
        <taxon>Bacillati</taxon>
        <taxon>Actinomycetota</taxon>
        <taxon>Actinomycetes</taxon>
        <taxon>Streptosporangiales</taxon>
        <taxon>Streptosporangiaceae</taxon>
        <taxon>Sphaerisporangium</taxon>
    </lineage>
</organism>
<dbReference type="Gene3D" id="1.10.1660.10">
    <property type="match status" value="1"/>
</dbReference>
<gene>
    <name evidence="6" type="ORF">ACFP1K_20660</name>
</gene>
<comment type="caution">
    <text evidence="6">The sequence shown here is derived from an EMBL/GenBank/DDBJ whole genome shotgun (WGS) entry which is preliminary data.</text>
</comment>
<evidence type="ECO:0000256" key="1">
    <source>
        <dbReference type="ARBA" id="ARBA00023015"/>
    </source>
</evidence>
<proteinExistence type="predicted"/>
<keyword evidence="3" id="KW-0804">Transcription</keyword>
<evidence type="ECO:0000313" key="6">
    <source>
        <dbReference type="EMBL" id="MFC6083593.1"/>
    </source>
</evidence>
<evidence type="ECO:0000313" key="7">
    <source>
        <dbReference type="Proteomes" id="UP001596137"/>
    </source>
</evidence>
<dbReference type="InterPro" id="IPR047057">
    <property type="entry name" value="MerR_fam"/>
</dbReference>
<keyword evidence="7" id="KW-1185">Reference proteome</keyword>
<sequence length="119" mass="13475">MRIAEAARAAGTTPRALRWYQQHGLLEPRRSPAGYRDYDERAVRRVRHIRELLDLGFTLTDVQAFVDLLDSEVPADFTRPGGPMCHLALEKARARLAALDERIAAATKIRARLAERLAR</sequence>
<dbReference type="InterPro" id="IPR000551">
    <property type="entry name" value="MerR-type_HTH_dom"/>
</dbReference>
<keyword evidence="2" id="KW-0238">DNA-binding</keyword>
<keyword evidence="1" id="KW-0805">Transcription regulation</keyword>
<dbReference type="PROSITE" id="PS50937">
    <property type="entry name" value="HTH_MERR_2"/>
    <property type="match status" value="1"/>
</dbReference>
<reference evidence="7" key="1">
    <citation type="journal article" date="2019" name="Int. J. Syst. Evol. Microbiol.">
        <title>The Global Catalogue of Microorganisms (GCM) 10K type strain sequencing project: providing services to taxonomists for standard genome sequencing and annotation.</title>
        <authorList>
            <consortium name="The Broad Institute Genomics Platform"/>
            <consortium name="The Broad Institute Genome Sequencing Center for Infectious Disease"/>
            <person name="Wu L."/>
            <person name="Ma J."/>
        </authorList>
    </citation>
    <scope>NUCLEOTIDE SEQUENCE [LARGE SCALE GENOMIC DNA]</scope>
    <source>
        <strain evidence="7">JCM 30346</strain>
    </source>
</reference>
<dbReference type="PANTHER" id="PTHR30204">
    <property type="entry name" value="REDOX-CYCLING DRUG-SENSING TRANSCRIPTIONAL ACTIVATOR SOXR"/>
    <property type="match status" value="1"/>
</dbReference>
<dbReference type="SMART" id="SM00422">
    <property type="entry name" value="HTH_MERR"/>
    <property type="match status" value="1"/>
</dbReference>
<dbReference type="SUPFAM" id="SSF46955">
    <property type="entry name" value="Putative DNA-binding domain"/>
    <property type="match status" value="1"/>
</dbReference>
<dbReference type="InterPro" id="IPR009061">
    <property type="entry name" value="DNA-bd_dom_put_sf"/>
</dbReference>
<dbReference type="PRINTS" id="PR00040">
    <property type="entry name" value="HTHMERR"/>
</dbReference>
<evidence type="ECO:0000259" key="5">
    <source>
        <dbReference type="PROSITE" id="PS50937"/>
    </source>
</evidence>
<feature type="coiled-coil region" evidence="4">
    <location>
        <begin position="89"/>
        <end position="116"/>
    </location>
</feature>
<dbReference type="PANTHER" id="PTHR30204:SF94">
    <property type="entry name" value="HEAVY METAL-DEPENDENT TRANSCRIPTIONAL REGULATOR HI_0293-RELATED"/>
    <property type="match status" value="1"/>
</dbReference>
<dbReference type="Pfam" id="PF13411">
    <property type="entry name" value="MerR_1"/>
    <property type="match status" value="1"/>
</dbReference>
<evidence type="ECO:0000256" key="4">
    <source>
        <dbReference type="SAM" id="Coils"/>
    </source>
</evidence>
<evidence type="ECO:0000256" key="3">
    <source>
        <dbReference type="ARBA" id="ARBA00023163"/>
    </source>
</evidence>
<dbReference type="EMBL" id="JBHSRF010000030">
    <property type="protein sequence ID" value="MFC6083593.1"/>
    <property type="molecule type" value="Genomic_DNA"/>
</dbReference>
<evidence type="ECO:0000256" key="2">
    <source>
        <dbReference type="ARBA" id="ARBA00023125"/>
    </source>
</evidence>
<keyword evidence="4" id="KW-0175">Coiled coil</keyword>
<dbReference type="RefSeq" id="WP_380755729.1">
    <property type="nucleotide sequence ID" value="NZ_JBHSRF010000030.1"/>
</dbReference>
<feature type="domain" description="HTH merR-type" evidence="5">
    <location>
        <begin position="1"/>
        <end position="68"/>
    </location>
</feature>
<name>A0ABW1NJT1_9ACTN</name>
<accession>A0ABW1NJT1</accession>
<dbReference type="Proteomes" id="UP001596137">
    <property type="component" value="Unassembled WGS sequence"/>
</dbReference>